<dbReference type="PROSITE" id="PS50977">
    <property type="entry name" value="HTH_TETR_2"/>
    <property type="match status" value="1"/>
</dbReference>
<comment type="caution">
    <text evidence="4">The sequence shown here is derived from an EMBL/GenBank/DDBJ whole genome shotgun (WGS) entry which is preliminary data.</text>
</comment>
<keyword evidence="5" id="KW-1185">Reference proteome</keyword>
<proteinExistence type="predicted"/>
<feature type="DNA-binding region" description="H-T-H motif" evidence="2">
    <location>
        <begin position="38"/>
        <end position="57"/>
    </location>
</feature>
<dbReference type="Pfam" id="PF00440">
    <property type="entry name" value="TetR_N"/>
    <property type="match status" value="1"/>
</dbReference>
<reference evidence="4 5" key="1">
    <citation type="journal article" date="2016" name="Antonie Van Leeuwenhoek">
        <title>Nocardia donostiensis sp. nov., isolated from human respiratory specimens.</title>
        <authorList>
            <person name="Ercibengoa M."/>
            <person name="Bell M."/>
            <person name="Marimon J.M."/>
            <person name="Humrighouse B."/>
            <person name="Klenk H.P."/>
            <person name="Potter G."/>
            <person name="Perez-Trallero E."/>
        </authorList>
    </citation>
    <scope>NUCLEOTIDE SEQUENCE [LARGE SCALE GENOMIC DNA]</scope>
    <source>
        <strain evidence="4 5">X1655</strain>
    </source>
</reference>
<dbReference type="OrthoDB" id="3403733at2"/>
<dbReference type="PANTHER" id="PTHR30055:SF146">
    <property type="entry name" value="HTH-TYPE TRANSCRIPTIONAL DUAL REGULATOR CECR"/>
    <property type="match status" value="1"/>
</dbReference>
<evidence type="ECO:0000259" key="3">
    <source>
        <dbReference type="PROSITE" id="PS50977"/>
    </source>
</evidence>
<dbReference type="STRING" id="1538463.B0T36_25070"/>
<dbReference type="GO" id="GO:0000976">
    <property type="term" value="F:transcription cis-regulatory region binding"/>
    <property type="evidence" value="ECO:0007669"/>
    <property type="project" value="TreeGrafter"/>
</dbReference>
<evidence type="ECO:0000313" key="5">
    <source>
        <dbReference type="Proteomes" id="UP000188836"/>
    </source>
</evidence>
<keyword evidence="1 2" id="KW-0238">DNA-binding</keyword>
<evidence type="ECO:0000256" key="2">
    <source>
        <dbReference type="PROSITE-ProRule" id="PRU00335"/>
    </source>
</evidence>
<dbReference type="EMBL" id="MUMY01000028">
    <property type="protein sequence ID" value="ONM46258.1"/>
    <property type="molecule type" value="Genomic_DNA"/>
</dbReference>
<dbReference type="AlphaFoldDB" id="A0A1W0B7E6"/>
<name>A0A1W0B7E6_9NOCA</name>
<dbReference type="Proteomes" id="UP000188836">
    <property type="component" value="Unassembled WGS sequence"/>
</dbReference>
<sequence>MDSDIGAHVRAPGDLTARARIRDAALEQFAEHGVKGATMRGIAEAAGVSLGLVQHHFRSKDALRQACDDVVVDEFRRKLTRSATEDTLGEPGPLADLYATSGPLLRYLARAMIDGSAAAAEVFDELAAGAADFLSHTWPDRFPPDSSRVRDAASVMAAMHSGTVVLHDHLARRFGADPLDSAHATRIGTAMLDLYAAMGEFATSPTAERIRDSTATYHHSFRDHAAQTGEQQ</sequence>
<dbReference type="InterPro" id="IPR009057">
    <property type="entry name" value="Homeodomain-like_sf"/>
</dbReference>
<feature type="domain" description="HTH tetR-type" evidence="3">
    <location>
        <begin position="15"/>
        <end position="75"/>
    </location>
</feature>
<dbReference type="GO" id="GO:0003700">
    <property type="term" value="F:DNA-binding transcription factor activity"/>
    <property type="evidence" value="ECO:0007669"/>
    <property type="project" value="TreeGrafter"/>
</dbReference>
<dbReference type="SUPFAM" id="SSF46689">
    <property type="entry name" value="Homeodomain-like"/>
    <property type="match status" value="1"/>
</dbReference>
<protein>
    <submittedName>
        <fullName evidence="4">TetR family transcriptional regulator</fullName>
    </submittedName>
</protein>
<dbReference type="PANTHER" id="PTHR30055">
    <property type="entry name" value="HTH-TYPE TRANSCRIPTIONAL REGULATOR RUTR"/>
    <property type="match status" value="1"/>
</dbReference>
<gene>
    <name evidence="4" type="ORF">B0T46_24085</name>
</gene>
<dbReference type="PRINTS" id="PR00455">
    <property type="entry name" value="HTHTETR"/>
</dbReference>
<dbReference type="RefSeq" id="WP_077121333.1">
    <property type="nucleotide sequence ID" value="NZ_LOKT01000026.1"/>
</dbReference>
<organism evidence="4 5">
    <name type="scientific">Nocardia donostiensis</name>
    <dbReference type="NCBI Taxonomy" id="1538463"/>
    <lineage>
        <taxon>Bacteria</taxon>
        <taxon>Bacillati</taxon>
        <taxon>Actinomycetota</taxon>
        <taxon>Actinomycetes</taxon>
        <taxon>Mycobacteriales</taxon>
        <taxon>Nocardiaceae</taxon>
        <taxon>Nocardia</taxon>
    </lineage>
</organism>
<dbReference type="InterPro" id="IPR050109">
    <property type="entry name" value="HTH-type_TetR-like_transc_reg"/>
</dbReference>
<dbReference type="InterPro" id="IPR001647">
    <property type="entry name" value="HTH_TetR"/>
</dbReference>
<dbReference type="Gene3D" id="1.10.357.10">
    <property type="entry name" value="Tetracycline Repressor, domain 2"/>
    <property type="match status" value="1"/>
</dbReference>
<accession>A0A1W0B7E6</accession>
<evidence type="ECO:0000313" key="4">
    <source>
        <dbReference type="EMBL" id="ONM46258.1"/>
    </source>
</evidence>
<evidence type="ECO:0000256" key="1">
    <source>
        <dbReference type="ARBA" id="ARBA00023125"/>
    </source>
</evidence>